<comment type="caution">
    <text evidence="3">The sequence shown here is derived from an EMBL/GenBank/DDBJ whole genome shotgun (WGS) entry which is preliminary data.</text>
</comment>
<feature type="compositionally biased region" description="Pro residues" evidence="1">
    <location>
        <begin position="232"/>
        <end position="265"/>
    </location>
</feature>
<feature type="region of interest" description="Disordered" evidence="1">
    <location>
        <begin position="96"/>
        <end position="116"/>
    </location>
</feature>
<evidence type="ECO:0000256" key="1">
    <source>
        <dbReference type="SAM" id="MobiDB-lite"/>
    </source>
</evidence>
<evidence type="ECO:0000313" key="4">
    <source>
        <dbReference type="Proteomes" id="UP001595829"/>
    </source>
</evidence>
<sequence length="265" mass="26657">MGEQRLRMHQRAEKPKTGKEGTEEKNEKNEKKRIDLSVAQVAGTAIAAVVAATLASRLGVYGTVLGAGVISVIATCGGSVFQYLFASTGERFHGAAARTSPAPAQPPHPDGTFGEATTYRSRVRGWKRSVAAAALVFVTAMAGITAYEVVSGRNLSGDQGSTTFGSVVGAGGGQERPSTPAPSRGGDHGDGRTGKGGQEATPGSRPGIDGSTAPATPSPTPSTAQPTTGAPTPTPTPTPPPTPTPDPATSPADPPTAPEATPPAE</sequence>
<feature type="compositionally biased region" description="Low complexity" evidence="1">
    <location>
        <begin position="211"/>
        <end position="231"/>
    </location>
</feature>
<evidence type="ECO:0000313" key="3">
    <source>
        <dbReference type="EMBL" id="MFC5025682.1"/>
    </source>
</evidence>
<reference evidence="4" key="1">
    <citation type="journal article" date="2019" name="Int. J. Syst. Evol. Microbiol.">
        <title>The Global Catalogue of Microorganisms (GCM) 10K type strain sequencing project: providing services to taxonomists for standard genome sequencing and annotation.</title>
        <authorList>
            <consortium name="The Broad Institute Genomics Platform"/>
            <consortium name="The Broad Institute Genome Sequencing Center for Infectious Disease"/>
            <person name="Wu L."/>
            <person name="Ma J."/>
        </authorList>
    </citation>
    <scope>NUCLEOTIDE SEQUENCE [LARGE SCALE GENOMIC DNA]</scope>
    <source>
        <strain evidence="4">CGMCC 4.1648</strain>
    </source>
</reference>
<feature type="region of interest" description="Disordered" evidence="1">
    <location>
        <begin position="156"/>
        <end position="265"/>
    </location>
</feature>
<organism evidence="3 4">
    <name type="scientific">Streptomyces coeruleoprunus</name>
    <dbReference type="NCBI Taxonomy" id="285563"/>
    <lineage>
        <taxon>Bacteria</taxon>
        <taxon>Bacillati</taxon>
        <taxon>Actinomycetota</taxon>
        <taxon>Actinomycetes</taxon>
        <taxon>Kitasatosporales</taxon>
        <taxon>Streptomycetaceae</taxon>
        <taxon>Streptomyces</taxon>
    </lineage>
</organism>
<keyword evidence="2" id="KW-1133">Transmembrane helix</keyword>
<keyword evidence="4" id="KW-1185">Reference proteome</keyword>
<gene>
    <name evidence="3" type="ORF">ACFPM3_26495</name>
</gene>
<feature type="compositionally biased region" description="Polar residues" evidence="1">
    <location>
        <begin position="156"/>
        <end position="165"/>
    </location>
</feature>
<feature type="region of interest" description="Disordered" evidence="1">
    <location>
        <begin position="1"/>
        <end position="31"/>
    </location>
</feature>
<proteinExistence type="predicted"/>
<dbReference type="Proteomes" id="UP001595829">
    <property type="component" value="Unassembled WGS sequence"/>
</dbReference>
<evidence type="ECO:0000256" key="2">
    <source>
        <dbReference type="SAM" id="Phobius"/>
    </source>
</evidence>
<feature type="transmembrane region" description="Helical" evidence="2">
    <location>
        <begin position="60"/>
        <end position="85"/>
    </location>
</feature>
<name>A0ABV9XKV5_9ACTN</name>
<keyword evidence="2" id="KW-0812">Transmembrane</keyword>
<protein>
    <submittedName>
        <fullName evidence="3">Uncharacterized protein</fullName>
    </submittedName>
</protein>
<feature type="transmembrane region" description="Helical" evidence="2">
    <location>
        <begin position="130"/>
        <end position="150"/>
    </location>
</feature>
<dbReference type="EMBL" id="JBHSJD010000023">
    <property type="protein sequence ID" value="MFC5025682.1"/>
    <property type="molecule type" value="Genomic_DNA"/>
</dbReference>
<keyword evidence="2" id="KW-0472">Membrane</keyword>
<feature type="transmembrane region" description="Helical" evidence="2">
    <location>
        <begin position="34"/>
        <end position="54"/>
    </location>
</feature>
<accession>A0ABV9XKV5</accession>